<organism evidence="1 2">
    <name type="scientific">Jejuia pallidilutea</name>
    <dbReference type="NCBI Taxonomy" id="504487"/>
    <lineage>
        <taxon>Bacteria</taxon>
        <taxon>Pseudomonadati</taxon>
        <taxon>Bacteroidota</taxon>
        <taxon>Flavobacteriia</taxon>
        <taxon>Flavobacteriales</taxon>
        <taxon>Flavobacteriaceae</taxon>
        <taxon>Jejuia</taxon>
    </lineage>
</organism>
<dbReference type="EMBL" id="BBNS01000004">
    <property type="protein sequence ID" value="GAL70176.1"/>
    <property type="molecule type" value="Genomic_DNA"/>
</dbReference>
<sequence>MKAIEDVQIAYSQLMSVVQTEDNLEIVTQPLKKEALQIVNVNESPEVSFFTNNVLVAKSTRQLEKQQLLPNITLNYFQGTNPGINKNLYGYQLGLKIPLFFMGTSSKIKALKIAETIAAERLQDYTIKINAKSKILVSQLNQQQKALNYYEQEGAALSKEILKTANSSFKNGEIDFYQYILSLENAYEIQLNYLENLNTYNQTVITINYLTL</sequence>
<accession>A0A090VZT1</accession>
<protein>
    <submittedName>
        <fullName evidence="1">Cobalt-zinc-cadmium resistance protein CzcA</fullName>
    </submittedName>
</protein>
<evidence type="ECO:0000313" key="1">
    <source>
        <dbReference type="EMBL" id="GAL70176.1"/>
    </source>
</evidence>
<gene>
    <name evidence="1" type="ORF">JCM19302_2751</name>
</gene>
<dbReference type="Proteomes" id="UP000029646">
    <property type="component" value="Unassembled WGS sequence"/>
</dbReference>
<dbReference type="Gene3D" id="1.20.1600.10">
    <property type="entry name" value="Outer membrane efflux proteins (OEP)"/>
    <property type="match status" value="1"/>
</dbReference>
<comment type="caution">
    <text evidence="1">The sequence shown here is derived from an EMBL/GenBank/DDBJ whole genome shotgun (WGS) entry which is preliminary data.</text>
</comment>
<reference evidence="1 2" key="1">
    <citation type="journal article" date="2014" name="Genome Announc.">
        <title>Draft Genome Sequence of Marine Flavobacterium Jejuia pallidilutea Strain 11shimoA1 and Pigmentation Mutants.</title>
        <authorList>
            <person name="Takatani N."/>
            <person name="Nakanishi M."/>
            <person name="Meirelles P."/>
            <person name="Mino S."/>
            <person name="Suda W."/>
            <person name="Oshima K."/>
            <person name="Hattori M."/>
            <person name="Ohkuma M."/>
            <person name="Hosokawa M."/>
            <person name="Miyashita K."/>
            <person name="Thompson F.L."/>
            <person name="Niwa A."/>
            <person name="Sawabe T."/>
            <person name="Sawabe T."/>
        </authorList>
    </citation>
    <scope>NUCLEOTIDE SEQUENCE [LARGE SCALE GENOMIC DNA]</scope>
    <source>
        <strain evidence="2">JCM19302</strain>
    </source>
</reference>
<proteinExistence type="predicted"/>
<dbReference type="AlphaFoldDB" id="A0A090VZT1"/>
<name>A0A090VZT1_9FLAO</name>
<dbReference type="SUPFAM" id="SSF56954">
    <property type="entry name" value="Outer membrane efflux proteins (OEP)"/>
    <property type="match status" value="1"/>
</dbReference>
<evidence type="ECO:0000313" key="2">
    <source>
        <dbReference type="Proteomes" id="UP000029646"/>
    </source>
</evidence>
<dbReference type="GO" id="GO:0015562">
    <property type="term" value="F:efflux transmembrane transporter activity"/>
    <property type="evidence" value="ECO:0007669"/>
    <property type="project" value="InterPro"/>
</dbReference>